<evidence type="ECO:0000256" key="6">
    <source>
        <dbReference type="SAM" id="Phobius"/>
    </source>
</evidence>
<protein>
    <recommendedName>
        <fullName evidence="8">Bile acid:sodium symporter family protein</fullName>
    </recommendedName>
</protein>
<organism evidence="7">
    <name type="scientific">Schlesneria paludicola</name>
    <dbReference type="NCBI Taxonomy" id="360056"/>
    <lineage>
        <taxon>Bacteria</taxon>
        <taxon>Pseudomonadati</taxon>
        <taxon>Planctomycetota</taxon>
        <taxon>Planctomycetia</taxon>
        <taxon>Planctomycetales</taxon>
        <taxon>Planctomycetaceae</taxon>
        <taxon>Schlesneria</taxon>
    </lineage>
</organism>
<feature type="transmembrane region" description="Helical" evidence="6">
    <location>
        <begin position="171"/>
        <end position="195"/>
    </location>
</feature>
<dbReference type="Gene3D" id="1.20.1530.20">
    <property type="match status" value="1"/>
</dbReference>
<feature type="transmembrane region" description="Helical" evidence="6">
    <location>
        <begin position="45"/>
        <end position="67"/>
    </location>
</feature>
<dbReference type="EMBL" id="DSOK01000007">
    <property type="protein sequence ID" value="HEN13881.1"/>
    <property type="molecule type" value="Genomic_DNA"/>
</dbReference>
<dbReference type="InterPro" id="IPR002657">
    <property type="entry name" value="BilAc:Na_symport/Acr3"/>
</dbReference>
<keyword evidence="2 6" id="KW-0812">Transmembrane</keyword>
<proteinExistence type="predicted"/>
<feature type="region of interest" description="Disordered" evidence="5">
    <location>
        <begin position="325"/>
        <end position="348"/>
    </location>
</feature>
<name>A0A7C2JYM8_9PLAN</name>
<sequence length="348" mass="35724">MRGRRTTSSATRRGANSSAKRGLQRRTDPRRPAPGTGPEMTIDRAINLLVTLTLIEMMLATGLGVTWAELVGVGRNGWWLFRALLANYVAVPLATVGLLLLFQAQPLVAAGFLMLAVCPGAPFIPPLAALAKGDAPAAVGLMGLLATSSAVVAPLLLGGLLPLVAGNTAVVIAPAQLVTTLIVTQLAPLCLGLGVRHWLPGVALRLQHPAHAAGKVLSLLSVGGILATQYPLLATIQLRGLVGMAALGLVSVAIGWLLGGPERGLRRTLALTTVLRNVGVSLVIATGAFPGTPAVTAVIAYGLFGIAGSLMLAGWWGRTPVALGPDGGEAPRPPAELPSAREFTEART</sequence>
<accession>A0A7C2JYM8</accession>
<dbReference type="PANTHER" id="PTHR10361:SF28">
    <property type="entry name" value="P3 PROTEIN-RELATED"/>
    <property type="match status" value="1"/>
</dbReference>
<evidence type="ECO:0000256" key="2">
    <source>
        <dbReference type="ARBA" id="ARBA00022692"/>
    </source>
</evidence>
<keyword evidence="4 6" id="KW-0472">Membrane</keyword>
<feature type="compositionally biased region" description="Low complexity" evidence="5">
    <location>
        <begin position="1"/>
        <end position="19"/>
    </location>
</feature>
<evidence type="ECO:0000256" key="3">
    <source>
        <dbReference type="ARBA" id="ARBA00022989"/>
    </source>
</evidence>
<feature type="transmembrane region" description="Helical" evidence="6">
    <location>
        <begin position="108"/>
        <end position="131"/>
    </location>
</feature>
<evidence type="ECO:0008006" key="8">
    <source>
        <dbReference type="Google" id="ProtNLM"/>
    </source>
</evidence>
<feature type="transmembrane region" description="Helical" evidence="6">
    <location>
        <begin position="295"/>
        <end position="316"/>
    </location>
</feature>
<feature type="transmembrane region" description="Helical" evidence="6">
    <location>
        <begin position="270"/>
        <end position="289"/>
    </location>
</feature>
<feature type="transmembrane region" description="Helical" evidence="6">
    <location>
        <begin position="143"/>
        <end position="165"/>
    </location>
</feature>
<comment type="subcellular location">
    <subcellularLocation>
        <location evidence="1">Membrane</location>
        <topology evidence="1">Multi-pass membrane protein</topology>
    </subcellularLocation>
</comment>
<dbReference type="AlphaFoldDB" id="A0A7C2JYM8"/>
<feature type="transmembrane region" description="Helical" evidence="6">
    <location>
        <begin position="240"/>
        <end position="258"/>
    </location>
</feature>
<comment type="caution">
    <text evidence="7">The sequence shown here is derived from an EMBL/GenBank/DDBJ whole genome shotgun (WGS) entry which is preliminary data.</text>
</comment>
<gene>
    <name evidence="7" type="ORF">ENQ76_00225</name>
</gene>
<evidence type="ECO:0000256" key="4">
    <source>
        <dbReference type="ARBA" id="ARBA00023136"/>
    </source>
</evidence>
<dbReference type="GO" id="GO:0016020">
    <property type="term" value="C:membrane"/>
    <property type="evidence" value="ECO:0007669"/>
    <property type="project" value="UniProtKB-SubCell"/>
</dbReference>
<keyword evidence="3 6" id="KW-1133">Transmembrane helix</keyword>
<dbReference type="PANTHER" id="PTHR10361">
    <property type="entry name" value="SODIUM-BILE ACID COTRANSPORTER"/>
    <property type="match status" value="1"/>
</dbReference>
<evidence type="ECO:0000256" key="5">
    <source>
        <dbReference type="SAM" id="MobiDB-lite"/>
    </source>
</evidence>
<evidence type="ECO:0000256" key="1">
    <source>
        <dbReference type="ARBA" id="ARBA00004141"/>
    </source>
</evidence>
<dbReference type="Pfam" id="PF01758">
    <property type="entry name" value="SBF"/>
    <property type="match status" value="1"/>
</dbReference>
<evidence type="ECO:0000313" key="7">
    <source>
        <dbReference type="EMBL" id="HEN13881.1"/>
    </source>
</evidence>
<reference evidence="7" key="1">
    <citation type="journal article" date="2020" name="mSystems">
        <title>Genome- and Community-Level Interaction Insights into Carbon Utilization and Element Cycling Functions of Hydrothermarchaeota in Hydrothermal Sediment.</title>
        <authorList>
            <person name="Zhou Z."/>
            <person name="Liu Y."/>
            <person name="Xu W."/>
            <person name="Pan J."/>
            <person name="Luo Z.H."/>
            <person name="Li M."/>
        </authorList>
    </citation>
    <scope>NUCLEOTIDE SEQUENCE [LARGE SCALE GENOMIC DNA]</scope>
    <source>
        <strain evidence="7">SpSt-339</strain>
    </source>
</reference>
<feature type="region of interest" description="Disordered" evidence="5">
    <location>
        <begin position="1"/>
        <end position="39"/>
    </location>
</feature>
<dbReference type="InterPro" id="IPR038770">
    <property type="entry name" value="Na+/solute_symporter_sf"/>
</dbReference>
<feature type="transmembrane region" description="Helical" evidence="6">
    <location>
        <begin position="79"/>
        <end position="102"/>
    </location>
</feature>
<dbReference type="InterPro" id="IPR004710">
    <property type="entry name" value="Bilac:Na_transpt"/>
</dbReference>